<dbReference type="SUPFAM" id="SSF53448">
    <property type="entry name" value="Nucleotide-diphospho-sugar transferases"/>
    <property type="match status" value="1"/>
</dbReference>
<dbReference type="AlphaFoldDB" id="A0A845RCN0"/>
<dbReference type="Proteomes" id="UP000446348">
    <property type="component" value="Unassembled WGS sequence"/>
</dbReference>
<organism evidence="1 2">
    <name type="scientific">Anaerotruncus colihominis</name>
    <dbReference type="NCBI Taxonomy" id="169435"/>
    <lineage>
        <taxon>Bacteria</taxon>
        <taxon>Bacillati</taxon>
        <taxon>Bacillota</taxon>
        <taxon>Clostridia</taxon>
        <taxon>Eubacteriales</taxon>
        <taxon>Oscillospiraceae</taxon>
        <taxon>Anaerotruncus</taxon>
    </lineage>
</organism>
<reference evidence="1 2" key="1">
    <citation type="submission" date="2018-08" db="EMBL/GenBank/DDBJ databases">
        <title>Murine metabolic-syndrome-specific gut microbial biobank.</title>
        <authorList>
            <person name="Liu C."/>
        </authorList>
    </citation>
    <scope>NUCLEOTIDE SEQUENCE [LARGE SCALE GENOMIC DNA]</scope>
    <source>
        <strain evidence="1 2">X69</strain>
    </source>
</reference>
<dbReference type="RefSeq" id="WP_160208826.1">
    <property type="nucleotide sequence ID" value="NZ_JBCLRJ010000006.1"/>
</dbReference>
<dbReference type="InterPro" id="IPR029044">
    <property type="entry name" value="Nucleotide-diphossugar_trans"/>
</dbReference>
<protein>
    <recommendedName>
        <fullName evidence="3">Galactofuranosyltransferase GlfT2 N-terminal domain-containing protein</fullName>
    </recommendedName>
</protein>
<proteinExistence type="predicted"/>
<gene>
    <name evidence="1" type="ORF">D3Z39_03380</name>
</gene>
<dbReference type="EMBL" id="QXWZ01000004">
    <property type="protein sequence ID" value="NBI77926.1"/>
    <property type="molecule type" value="Genomic_DNA"/>
</dbReference>
<name>A0A845RCN0_9FIRM</name>
<accession>A0A845RCN0</accession>
<evidence type="ECO:0008006" key="3">
    <source>
        <dbReference type="Google" id="ProtNLM"/>
    </source>
</evidence>
<dbReference type="Gene3D" id="3.90.550.60">
    <property type="match status" value="1"/>
</dbReference>
<evidence type="ECO:0000313" key="1">
    <source>
        <dbReference type="EMBL" id="NBI77926.1"/>
    </source>
</evidence>
<evidence type="ECO:0000313" key="2">
    <source>
        <dbReference type="Proteomes" id="UP000446348"/>
    </source>
</evidence>
<comment type="caution">
    <text evidence="1">The sequence shown here is derived from an EMBL/GenBank/DDBJ whole genome shotgun (WGS) entry which is preliminary data.</text>
</comment>
<dbReference type="OrthoDB" id="3225550at2"/>
<sequence>MRIDLHRFAMPDTEVCTAEDLYFRRDEEKVDYDFENERYVFQEKGTMEGNTYFNVFCASKWMQYTSVAKLGVSIQIKGSFDVALMRSTLIDGQPSHTTVIQRRFDSDEKMLCTLSHNFSYDQFPYLYYVRLTARADDSVFYGGGYFTDTEQLDPVRIGIVFCTFKREKYIYRNAALFDKYFFQNEHSPYQDQLRVFYVDNAGTLDPVNFDGKYQTVLKNRNVGGAGGFTRGMIEVMRRRDLFTHVLLMDDDAQIDPHSIERTCAFLSLLRPEHRDLFIGGATLRLDLQHVQLEAGAIWDNNVLINLKFNYDLSKEQDLLKNNIDESHNYNAWVYFCIPLMAISDQKLPMPLFVRGDDMEFGIRNSRKLLEMNGVCAWHAPVHNRYSFFMTYYVLRNQLILNALYDRKFNARGAVGVVFRNIARELLYYRYSNVELVFLAAEHFLRGIPFLRDTDAQQLHSEIMKYTPKMLDFNQLSQTEYPFSILKLHLTQARKDRRIKKLLRLITFNGYLLPRIFNRRGALNNFAVVELYNCRPIEFYRTSSVLQVDMISEKGIVTKQNKACFIKTSFRFLGLAMRMLFGGYRKACRSFIEEQETVTNLSFWENYLNCKEDQKHEC</sequence>